<sequence length="39" mass="4194">MKYIIRATGSTPYSKKVKMAPSTEPVVLVASATLIIRAT</sequence>
<reference evidence="1" key="1">
    <citation type="journal article" date="2010" name="Nature">
        <title>The Dynamic genome of Hydra.</title>
        <authorList>
            <person name="Chapman J.A."/>
            <person name="Kirkness E.F."/>
            <person name="Simakov O."/>
            <person name="Hampson S.E."/>
            <person name="Mitros T."/>
            <person name="Weinmaier T."/>
            <person name="Rattei T."/>
            <person name="Balasubramanian P.G."/>
            <person name="Borman J."/>
            <person name="Busam D."/>
            <person name="Disbennett K."/>
            <person name="Pfannkoch C."/>
            <person name="Sumin N."/>
            <person name="Sutton G."/>
            <person name="Viswanathan L."/>
            <person name="Walenz B."/>
            <person name="Goodstein D.M."/>
            <person name="Hellsten U."/>
            <person name="Kawashima T."/>
            <person name="Prochnik S.E."/>
            <person name="Putnam N.H."/>
            <person name="Shu S."/>
            <person name="Blumberg B."/>
            <person name="Dana C.E."/>
            <person name="Gee L."/>
            <person name="Kibler D.F."/>
            <person name="Law L."/>
            <person name="Lindgens D."/>
            <person name="Martinez D.E."/>
            <person name="Peng J."/>
            <person name="Wigge P.A."/>
            <person name="Bertulat B."/>
            <person name="Guder C."/>
            <person name="Nakamura Y."/>
            <person name="Ozbek S."/>
            <person name="Watanabe H."/>
            <person name="Khalturin K."/>
            <person name="Hemmrich G."/>
            <person name="Franke A."/>
            <person name="Augustin R."/>
            <person name="Fraune S."/>
            <person name="Hayakawa E."/>
            <person name="Hayakawa S."/>
            <person name="Hirose M."/>
            <person name="Hwang J."/>
            <person name="Ikeo K."/>
            <person name="Nishimiya-Fujisawa C."/>
            <person name="Ogura A."/>
            <person name="Takahashi T."/>
            <person name="Steinmetz P.R."/>
            <person name="Zhang X."/>
            <person name="Aufschnaiter R."/>
            <person name="Eder M.K."/>
            <person name="Gorny A.K."/>
            <person name="Salvenmoser W."/>
            <person name="Heimberg A.M."/>
            <person name="Wheeler B.M."/>
            <person name="Peterson K.J."/>
            <person name="Boettger A."/>
            <person name="Tischler P."/>
            <person name="Wolf A."/>
            <person name="Gojobori T."/>
            <person name="Remington K.A."/>
            <person name="Strausberg R.L."/>
            <person name="Venter J."/>
            <person name="Technau U."/>
            <person name="Hobmayer B."/>
            <person name="Bosch T.C."/>
            <person name="Holstein T.W."/>
            <person name="Fujisawa T."/>
            <person name="Bode H.R."/>
            <person name="David C.N."/>
            <person name="Rokhsar D.S."/>
            <person name="Steele R.E."/>
        </authorList>
    </citation>
    <scope>NUCLEOTIDE SEQUENCE</scope>
</reference>
<gene>
    <name evidence="1" type="ORF">Csp_E35150</name>
</gene>
<dbReference type="AlphaFoldDB" id="C9Y6D8"/>
<proteinExistence type="predicted"/>
<accession>C9Y6D8</accession>
<organism evidence="1">
    <name type="scientific">Curvibacter symbiont subsp. Hydra magnipapillata</name>
    <dbReference type="NCBI Taxonomy" id="667019"/>
    <lineage>
        <taxon>Bacteria</taxon>
        <taxon>Pseudomonadati</taxon>
        <taxon>Pseudomonadota</taxon>
        <taxon>Betaproteobacteria</taxon>
        <taxon>Burkholderiales</taxon>
        <taxon>Comamonadaceae</taxon>
        <taxon>Curvibacter</taxon>
    </lineage>
</organism>
<evidence type="ECO:0000313" key="1">
    <source>
        <dbReference type="EMBL" id="CBA26427.1"/>
    </source>
</evidence>
<name>C9Y6D8_CURXX</name>
<protein>
    <submittedName>
        <fullName evidence="1">Uncharacterized protein</fullName>
    </submittedName>
</protein>
<dbReference type="EMBL" id="FN543101">
    <property type="protein sequence ID" value="CBA26427.1"/>
    <property type="molecule type" value="Genomic_DNA"/>
</dbReference>